<name>A0ABU2YLZ6_9FLAO</name>
<sequence>MKTISRLSIMLVALLCFTSCKAQQTAGPNPNEIVDTNSSSINSLPGASVMAFGPNNVLFVGDSKAGMLYAIETSATEVKDPIPFNLKGVDKQIAKALGAPSSELIFNDMQVHPVSQEAYIAVKRGFAPDALSVIVAVNPVDGNVRLVDISKKTAIKVKNIRTEDFDLYGRPSNRLNITDIDYNDGYVYVAGLTNGEFASTLRKIAYPFSNVQEAVSGLEMYHAVHTQNETRAPIRTMAFEEINGESTLLAAYTCTPLVSIPTSEIKEGNHIKAKTVAELGFGNTPIDMITFTAQEMDGSFDKKLLIIHKERSASLISLKDFAEANKGEGLKGFSMGPEGVKIFPVPMSGTMQVSEQNQMMLAVLQRDIDSGSVNLLSELKGAYFRLSNFDSEYEFPDYKYTEGGKIWKDFHNMVKPIEGFPELVKEN</sequence>
<gene>
    <name evidence="2" type="ORF">RM697_09365</name>
</gene>
<dbReference type="SUPFAM" id="SSF75011">
    <property type="entry name" value="3-carboxy-cis,cis-mucoante lactonizing enzyme"/>
    <property type="match status" value="1"/>
</dbReference>
<reference evidence="2 3" key="1">
    <citation type="submission" date="2023-09" db="EMBL/GenBank/DDBJ databases">
        <authorList>
            <person name="Rey-Velasco X."/>
        </authorList>
    </citation>
    <scope>NUCLEOTIDE SEQUENCE [LARGE SCALE GENOMIC DNA]</scope>
    <source>
        <strain evidence="2 3">W332</strain>
    </source>
</reference>
<evidence type="ECO:0000313" key="2">
    <source>
        <dbReference type="EMBL" id="MDT0558857.1"/>
    </source>
</evidence>
<feature type="chain" id="PRO_5045920886" evidence="1">
    <location>
        <begin position="23"/>
        <end position="427"/>
    </location>
</feature>
<dbReference type="RefSeq" id="WP_311427622.1">
    <property type="nucleotide sequence ID" value="NZ_JAVRIA010000004.1"/>
</dbReference>
<dbReference type="Proteomes" id="UP001259492">
    <property type="component" value="Unassembled WGS sequence"/>
</dbReference>
<evidence type="ECO:0000256" key="1">
    <source>
        <dbReference type="SAM" id="SignalP"/>
    </source>
</evidence>
<keyword evidence="1" id="KW-0732">Signal</keyword>
<comment type="caution">
    <text evidence="2">The sequence shown here is derived from an EMBL/GenBank/DDBJ whole genome shotgun (WGS) entry which is preliminary data.</text>
</comment>
<accession>A0ABU2YLZ6</accession>
<evidence type="ECO:0000313" key="3">
    <source>
        <dbReference type="Proteomes" id="UP001259492"/>
    </source>
</evidence>
<feature type="signal peptide" evidence="1">
    <location>
        <begin position="1"/>
        <end position="22"/>
    </location>
</feature>
<protein>
    <submittedName>
        <fullName evidence="2">Uncharacterized protein</fullName>
    </submittedName>
</protein>
<proteinExistence type="predicted"/>
<keyword evidence="3" id="KW-1185">Reference proteome</keyword>
<organism evidence="2 3">
    <name type="scientific">Microcosmobacter mediterraneus</name>
    <dbReference type="NCBI Taxonomy" id="3075607"/>
    <lineage>
        <taxon>Bacteria</taxon>
        <taxon>Pseudomonadati</taxon>
        <taxon>Bacteroidota</taxon>
        <taxon>Flavobacteriia</taxon>
        <taxon>Flavobacteriales</taxon>
        <taxon>Flavobacteriaceae</taxon>
        <taxon>Microcosmobacter</taxon>
    </lineage>
</organism>
<dbReference type="EMBL" id="JAVRIA010000004">
    <property type="protein sequence ID" value="MDT0558857.1"/>
    <property type="molecule type" value="Genomic_DNA"/>
</dbReference>